<dbReference type="SUPFAM" id="SSF158472">
    <property type="entry name" value="HAMP domain-like"/>
    <property type="match status" value="1"/>
</dbReference>
<dbReference type="Pfam" id="PF00672">
    <property type="entry name" value="HAMP"/>
    <property type="match status" value="1"/>
</dbReference>
<evidence type="ECO:0000256" key="2">
    <source>
        <dbReference type="ARBA" id="ARBA00004651"/>
    </source>
</evidence>
<dbReference type="NCBIfam" id="TIGR00229">
    <property type="entry name" value="sensory_box"/>
    <property type="match status" value="3"/>
</dbReference>
<dbReference type="Pfam" id="PF12729">
    <property type="entry name" value="4HB_MCP_1"/>
    <property type="match status" value="1"/>
</dbReference>
<dbReference type="InterPro" id="IPR029016">
    <property type="entry name" value="GAF-like_dom_sf"/>
</dbReference>
<feature type="domain" description="Response regulatory" evidence="21">
    <location>
        <begin position="1264"/>
        <end position="1387"/>
    </location>
</feature>
<feature type="domain" description="PAC" evidence="23">
    <location>
        <begin position="953"/>
        <end position="1006"/>
    </location>
</feature>
<evidence type="ECO:0000256" key="11">
    <source>
        <dbReference type="ARBA" id="ARBA00022989"/>
    </source>
</evidence>
<keyword evidence="12" id="KW-0902">Two-component regulatory system</keyword>
<keyword evidence="9" id="KW-0418">Kinase</keyword>
<dbReference type="OrthoDB" id="9801651at2"/>
<evidence type="ECO:0000256" key="7">
    <source>
        <dbReference type="ARBA" id="ARBA00022692"/>
    </source>
</evidence>
<keyword evidence="11 19" id="KW-1133">Transmembrane helix</keyword>
<dbReference type="InterPro" id="IPR036890">
    <property type="entry name" value="HATPase_C_sf"/>
</dbReference>
<feature type="domain" description="PAC" evidence="23">
    <location>
        <begin position="681"/>
        <end position="733"/>
    </location>
</feature>
<dbReference type="Gene3D" id="3.30.565.10">
    <property type="entry name" value="Histidine kinase-like ATPase, C-terminal domain"/>
    <property type="match status" value="1"/>
</dbReference>
<dbReference type="InterPro" id="IPR000014">
    <property type="entry name" value="PAS"/>
</dbReference>
<dbReference type="Pfam" id="PF13426">
    <property type="entry name" value="PAS_9"/>
    <property type="match status" value="2"/>
</dbReference>
<dbReference type="InterPro" id="IPR003660">
    <property type="entry name" value="HAMP_dom"/>
</dbReference>
<dbReference type="STRING" id="1437059.A6A05_12340"/>
<gene>
    <name evidence="26" type="ORF">A6A05_12340</name>
</gene>
<dbReference type="SMART" id="SM00304">
    <property type="entry name" value="HAMP"/>
    <property type="match status" value="1"/>
</dbReference>
<dbReference type="SUPFAM" id="SSF47226">
    <property type="entry name" value="Histidine-containing phosphotransfer domain, HPT domain"/>
    <property type="match status" value="1"/>
</dbReference>
<feature type="transmembrane region" description="Helical" evidence="19">
    <location>
        <begin position="17"/>
        <end position="37"/>
    </location>
</feature>
<dbReference type="Pfam" id="PF02518">
    <property type="entry name" value="HATPase_c"/>
    <property type="match status" value="1"/>
</dbReference>
<dbReference type="InterPro" id="IPR011006">
    <property type="entry name" value="CheY-like_superfamily"/>
</dbReference>
<dbReference type="SMART" id="SM00065">
    <property type="entry name" value="GAF"/>
    <property type="match status" value="1"/>
</dbReference>
<comment type="caution">
    <text evidence="26">The sequence shown here is derived from an EMBL/GenBank/DDBJ whole genome shotgun (WGS) entry which is preliminary data.</text>
</comment>
<sequence length="1750" mass="190340">MKVILTAIGQWPLMRKMLLGLSSIVAVALGINLYSLYSMNQISRTFDRFYANEIATLSHLKEARVQYAFMGRALRQAILPQAPGERDTAYRQLADAESGLRREMDEARKRLDLESNKAALARFDAALNQYKLRVELVVAAQRRGDLADSLALLAAPEFQQAGRAANDALAEIAKGTEVVAQMTATAARTRSEDAMVFALAILGGGLILALGLGIVITWSIRGPSEHLRLAVDKLADGHLDVTVPHTDYPNEIGGLARSIEVLQAQSRQLAAQRWVKTNQAAIGSQLQAATDITDLARGFLARLAPLLNIGHGVFYCHVEAERHLRLVGSYAFLARKTFNQTIALGQGLVGQCALERQPIIITEPPEDYVRISSALGEAVPRAIMALPILHNDQLMGVVELATFERFGPDQESLLEGVMPILAMTMEILERNAKTQELLAETRRQAENMEKQAARLEEQSVELEAQQTEIKATEAWYRGIIESAPDGMLVTDESGAIVMVNPQVEAMFGYGPGELAGRPIEVLVPESARGGHAAQRDGFIHSDDRARVAMRDRELRGVRKDGAEFPVEVGLSRLPAIGGRGRCICASIRDITARKVAEDRMAILEERSRLILGAVQDGIVGLDNDGIIVFANPAASALLGYTPDEYQGMGMHALVHHHYPDGRDFPRDECAMYKTSVDGQPRTVDSEVLWKKDGTALPVEYSTTPVIKDGVLKGTVIVYRDITERKRLQEEMKRANFLSDVALELTGSGYWQVDYSDPDYYYQSDRAANILGEPLKPDGRYHLMDEWFSRLQEANEETARLTAERYQGAIDGTYDHYDSTYAYKRPVDGKVVWVRAAGKLVRDDASGKILYMYGAYQDITERKRAEDEIKHINMLSDSALDLTKAGYWLIDYSDPDYYTSSERAAAIFGEIPTPGFRYHLMDEWYSRITAADPAVAEATGLHYADAVAGKVPRYDTTYCYKRPMDGQIAWIRAIGNVVRDGNGNPLFMYGVSQDVTEIKQAEAAVLRAKEIAEEATKAKSDFLANMSHEIRTPMNAIIGMSHLALQTKLDKKQRNYIEKVHRSGENLLGIINDILDFSKIEAGKMSMEAIDFHLEDVMDNLAGLVGLKAEDKGLELLFNIAPNIPTALVGDPLRLGQVLINLGNNAVKFTDKGEIIVGAEMVNRADDRVTLHFWVHDSGIGMTPEQCGKMFQSFSQADSSTTRKYGGTGLGLAISKNLVEMMNGRIWVESEAGKGSTFHFEVHLGVQSQPAPRRTFRPDELKGLRVLVVDDNASAREILSVMAKGFGLEVDAAWDGRQALDMIAAANKRELTYDLILMDWKMPIMDGVETVQHLQADPGANIPAVIMVTAYGREEALTDAQERGIALKTVLTKPVTAASLLEAVGETLGKGVVVETGTQDKAAGYQAAMKALDGVRVLLVEDNEMNQELATELLSQAGMEVVVAVNGQEALDILAGDSRFDGILMDCQMPVMDGYTATRLIRANPALAHIPVVAMTANAMAGDRDKVVEAGMVDHIAKPLNLDTMFATMAKWIKPGRTVVPQSVEKPVPVPAPVVGGLPDLPGIDVKAGMATMANKESLFLRMLAKFRDGQAGFAQAFAAARVDADPTAATRAAHTLKGTAGNIGAKGVQQAAANLEQACKENRPAVEIDALLAVTLAELAPVVAGLGRVGGTAETPAKPAATADTEVKATLGRLAALLRDSDSEAGDVLKALILKIAGTDLAKALRPVAAAIEDCDLDGALEKLTAAGLP</sequence>
<evidence type="ECO:0000256" key="8">
    <source>
        <dbReference type="ARBA" id="ARBA00022741"/>
    </source>
</evidence>
<evidence type="ECO:0000256" key="13">
    <source>
        <dbReference type="ARBA" id="ARBA00023136"/>
    </source>
</evidence>
<feature type="coiled-coil region" evidence="18">
    <location>
        <begin position="90"/>
        <end position="117"/>
    </location>
</feature>
<dbReference type="Pfam" id="PF01627">
    <property type="entry name" value="Hpt"/>
    <property type="match status" value="1"/>
</dbReference>
<evidence type="ECO:0000256" key="19">
    <source>
        <dbReference type="SAM" id="Phobius"/>
    </source>
</evidence>
<dbReference type="InterPro" id="IPR036641">
    <property type="entry name" value="HPT_dom_sf"/>
</dbReference>
<comment type="subunit">
    <text evidence="14">At low DSF concentrations, interacts with RpfF.</text>
</comment>
<keyword evidence="7 19" id="KW-0812">Transmembrane</keyword>
<evidence type="ECO:0000259" key="22">
    <source>
        <dbReference type="PROSITE" id="PS50112"/>
    </source>
</evidence>
<evidence type="ECO:0000313" key="27">
    <source>
        <dbReference type="Proteomes" id="UP000078543"/>
    </source>
</evidence>
<evidence type="ECO:0000256" key="16">
    <source>
        <dbReference type="PROSITE-ProRule" id="PRU00110"/>
    </source>
</evidence>
<dbReference type="Proteomes" id="UP000078543">
    <property type="component" value="Unassembled WGS sequence"/>
</dbReference>
<dbReference type="PRINTS" id="PR00344">
    <property type="entry name" value="BCTRLSENSOR"/>
</dbReference>
<keyword evidence="18" id="KW-0175">Coiled coil</keyword>
<evidence type="ECO:0000256" key="6">
    <source>
        <dbReference type="ARBA" id="ARBA00022679"/>
    </source>
</evidence>
<feature type="modified residue" description="4-aspartylphosphate" evidence="17">
    <location>
        <position position="1465"/>
    </location>
</feature>
<dbReference type="GO" id="GO:0000155">
    <property type="term" value="F:phosphorelay sensor kinase activity"/>
    <property type="evidence" value="ECO:0007669"/>
    <property type="project" value="InterPro"/>
</dbReference>
<dbReference type="PROSITE" id="PS50894">
    <property type="entry name" value="HPT"/>
    <property type="match status" value="1"/>
</dbReference>
<feature type="domain" description="HPt" evidence="25">
    <location>
        <begin position="1575"/>
        <end position="1669"/>
    </location>
</feature>
<evidence type="ECO:0000256" key="4">
    <source>
        <dbReference type="ARBA" id="ARBA00022475"/>
    </source>
</evidence>
<keyword evidence="6" id="KW-0808">Transferase</keyword>
<dbReference type="SUPFAM" id="SSF47384">
    <property type="entry name" value="Homodimeric domain of signal transducing histidine kinase"/>
    <property type="match status" value="1"/>
</dbReference>
<evidence type="ECO:0000256" key="9">
    <source>
        <dbReference type="ARBA" id="ARBA00022777"/>
    </source>
</evidence>
<evidence type="ECO:0000259" key="23">
    <source>
        <dbReference type="PROSITE" id="PS50113"/>
    </source>
</evidence>
<dbReference type="InterPro" id="IPR001610">
    <property type="entry name" value="PAC"/>
</dbReference>
<organism evidence="26 27">
    <name type="scientific">Magnetospirillum moscoviense</name>
    <dbReference type="NCBI Taxonomy" id="1437059"/>
    <lineage>
        <taxon>Bacteria</taxon>
        <taxon>Pseudomonadati</taxon>
        <taxon>Pseudomonadota</taxon>
        <taxon>Alphaproteobacteria</taxon>
        <taxon>Rhodospirillales</taxon>
        <taxon>Rhodospirillaceae</taxon>
        <taxon>Magnetospirillum</taxon>
    </lineage>
</organism>
<dbReference type="FunFam" id="3.30.565.10:FF:000010">
    <property type="entry name" value="Sensor histidine kinase RcsC"/>
    <property type="match status" value="1"/>
</dbReference>
<dbReference type="Gene3D" id="1.20.120.160">
    <property type="entry name" value="HPT domain"/>
    <property type="match status" value="1"/>
</dbReference>
<dbReference type="PANTHER" id="PTHR45339:SF1">
    <property type="entry name" value="HYBRID SIGNAL TRANSDUCTION HISTIDINE KINASE J"/>
    <property type="match status" value="1"/>
</dbReference>
<dbReference type="PROSITE" id="PS50112">
    <property type="entry name" value="PAS"/>
    <property type="match status" value="2"/>
</dbReference>
<dbReference type="SMART" id="SM00448">
    <property type="entry name" value="REC"/>
    <property type="match status" value="2"/>
</dbReference>
<dbReference type="PROSITE" id="PS50109">
    <property type="entry name" value="HIS_KIN"/>
    <property type="match status" value="1"/>
</dbReference>
<evidence type="ECO:0000256" key="10">
    <source>
        <dbReference type="ARBA" id="ARBA00022840"/>
    </source>
</evidence>
<feature type="domain" description="PAC" evidence="23">
    <location>
        <begin position="816"/>
        <end position="870"/>
    </location>
</feature>
<feature type="domain" description="HAMP" evidence="24">
    <location>
        <begin position="218"/>
        <end position="271"/>
    </location>
</feature>
<dbReference type="InterPro" id="IPR003661">
    <property type="entry name" value="HisK_dim/P_dom"/>
</dbReference>
<evidence type="ECO:0000256" key="14">
    <source>
        <dbReference type="ARBA" id="ARBA00064003"/>
    </source>
</evidence>
<evidence type="ECO:0000256" key="3">
    <source>
        <dbReference type="ARBA" id="ARBA00012438"/>
    </source>
</evidence>
<feature type="domain" description="PAS" evidence="22">
    <location>
        <begin position="603"/>
        <end position="679"/>
    </location>
</feature>
<dbReference type="CDD" id="cd00130">
    <property type="entry name" value="PAS"/>
    <property type="match status" value="2"/>
</dbReference>
<dbReference type="CDD" id="cd17546">
    <property type="entry name" value="REC_hyHK_CKI1_RcsC-like"/>
    <property type="match status" value="2"/>
</dbReference>
<name>A0A178MR52_9PROT</name>
<keyword evidence="8" id="KW-0547">Nucleotide-binding</keyword>
<dbReference type="SMART" id="SM00387">
    <property type="entry name" value="HATPase_c"/>
    <property type="match status" value="1"/>
</dbReference>
<comment type="catalytic activity">
    <reaction evidence="1">
        <text>ATP + protein L-histidine = ADP + protein N-phospho-L-histidine.</text>
        <dbReference type="EC" id="2.7.13.3"/>
    </reaction>
</comment>
<dbReference type="SMART" id="SM00073">
    <property type="entry name" value="HPT"/>
    <property type="match status" value="1"/>
</dbReference>
<dbReference type="SMART" id="SM00086">
    <property type="entry name" value="PAC"/>
    <property type="match status" value="4"/>
</dbReference>
<dbReference type="SMART" id="SM00388">
    <property type="entry name" value="HisKA"/>
    <property type="match status" value="1"/>
</dbReference>
<dbReference type="Gene3D" id="1.10.8.500">
    <property type="entry name" value="HAMP domain in histidine kinase"/>
    <property type="match status" value="1"/>
</dbReference>
<dbReference type="Gene3D" id="3.30.450.20">
    <property type="entry name" value="PAS domain"/>
    <property type="match status" value="4"/>
</dbReference>
<dbReference type="InterPro" id="IPR008207">
    <property type="entry name" value="Sig_transdc_His_kin_Hpt_dom"/>
</dbReference>
<evidence type="ECO:0000256" key="17">
    <source>
        <dbReference type="PROSITE-ProRule" id="PRU00169"/>
    </source>
</evidence>
<dbReference type="PROSITE" id="PS50110">
    <property type="entry name" value="RESPONSE_REGULATORY"/>
    <property type="match status" value="2"/>
</dbReference>
<dbReference type="InterPro" id="IPR000700">
    <property type="entry name" value="PAS-assoc_C"/>
</dbReference>
<evidence type="ECO:0000259" key="21">
    <source>
        <dbReference type="PROSITE" id="PS50110"/>
    </source>
</evidence>
<dbReference type="PROSITE" id="PS50113">
    <property type="entry name" value="PAC"/>
    <property type="match status" value="4"/>
</dbReference>
<dbReference type="SUPFAM" id="SSF55785">
    <property type="entry name" value="PYP-like sensor domain (PAS domain)"/>
    <property type="match status" value="4"/>
</dbReference>
<protein>
    <recommendedName>
        <fullName evidence="15">Sensory/regulatory protein RpfC</fullName>
        <ecNumber evidence="3">2.7.13.3</ecNumber>
    </recommendedName>
</protein>
<keyword evidence="13 19" id="KW-0472">Membrane</keyword>
<dbReference type="SUPFAM" id="SSF55781">
    <property type="entry name" value="GAF domain-like"/>
    <property type="match status" value="1"/>
</dbReference>
<dbReference type="EC" id="2.7.13.3" evidence="3"/>
<dbReference type="Gene3D" id="1.10.287.130">
    <property type="match status" value="1"/>
</dbReference>
<dbReference type="InterPro" id="IPR035965">
    <property type="entry name" value="PAS-like_dom_sf"/>
</dbReference>
<evidence type="ECO:0000256" key="1">
    <source>
        <dbReference type="ARBA" id="ARBA00000085"/>
    </source>
</evidence>
<evidence type="ECO:0000256" key="5">
    <source>
        <dbReference type="ARBA" id="ARBA00022553"/>
    </source>
</evidence>
<dbReference type="InterPro" id="IPR004358">
    <property type="entry name" value="Sig_transdc_His_kin-like_C"/>
</dbReference>
<dbReference type="InterPro" id="IPR003594">
    <property type="entry name" value="HATPase_dom"/>
</dbReference>
<dbReference type="FunFam" id="1.10.287.130:FF:000002">
    <property type="entry name" value="Two-component osmosensing histidine kinase"/>
    <property type="match status" value="1"/>
</dbReference>
<proteinExistence type="predicted"/>
<dbReference type="PROSITE" id="PS50885">
    <property type="entry name" value="HAMP"/>
    <property type="match status" value="1"/>
</dbReference>
<dbReference type="Pfam" id="PF08447">
    <property type="entry name" value="PAS_3"/>
    <property type="match status" value="1"/>
</dbReference>
<dbReference type="SUPFAM" id="SSF55874">
    <property type="entry name" value="ATPase domain of HSP90 chaperone/DNA topoisomerase II/histidine kinase"/>
    <property type="match status" value="1"/>
</dbReference>
<dbReference type="Pfam" id="PF00512">
    <property type="entry name" value="HisKA"/>
    <property type="match status" value="1"/>
</dbReference>
<dbReference type="EMBL" id="LWQU01000138">
    <property type="protein sequence ID" value="OAN50555.1"/>
    <property type="molecule type" value="Genomic_DNA"/>
</dbReference>
<feature type="modified residue" description="4-aspartylphosphate" evidence="17">
    <location>
        <position position="1318"/>
    </location>
</feature>
<feature type="coiled-coil region" evidence="18">
    <location>
        <begin position="431"/>
        <end position="472"/>
    </location>
</feature>
<dbReference type="SMART" id="SM00091">
    <property type="entry name" value="PAS"/>
    <property type="match status" value="2"/>
</dbReference>
<dbReference type="SUPFAM" id="SSF52172">
    <property type="entry name" value="CheY-like"/>
    <property type="match status" value="2"/>
</dbReference>
<feature type="domain" description="Histidine kinase" evidence="20">
    <location>
        <begin position="1024"/>
        <end position="1245"/>
    </location>
</feature>
<dbReference type="Gene3D" id="3.30.450.40">
    <property type="match status" value="1"/>
</dbReference>
<keyword evidence="4" id="KW-1003">Cell membrane</keyword>
<dbReference type="Pfam" id="PF13185">
    <property type="entry name" value="GAF_2"/>
    <property type="match status" value="1"/>
</dbReference>
<keyword evidence="5 17" id="KW-0597">Phosphoprotein</keyword>
<dbReference type="InterPro" id="IPR001789">
    <property type="entry name" value="Sig_transdc_resp-reg_receiver"/>
</dbReference>
<dbReference type="CDD" id="cd00082">
    <property type="entry name" value="HisKA"/>
    <property type="match status" value="1"/>
</dbReference>
<feature type="modified residue" description="Phosphohistidine" evidence="16">
    <location>
        <position position="1614"/>
    </location>
</feature>
<comment type="subcellular location">
    <subcellularLocation>
        <location evidence="2">Cell membrane</location>
        <topology evidence="2">Multi-pass membrane protein</topology>
    </subcellularLocation>
</comment>
<accession>A0A178MR52</accession>
<dbReference type="PANTHER" id="PTHR45339">
    <property type="entry name" value="HYBRID SIGNAL TRANSDUCTION HISTIDINE KINASE J"/>
    <property type="match status" value="1"/>
</dbReference>
<evidence type="ECO:0000256" key="12">
    <source>
        <dbReference type="ARBA" id="ARBA00023012"/>
    </source>
</evidence>
<evidence type="ECO:0000256" key="18">
    <source>
        <dbReference type="SAM" id="Coils"/>
    </source>
</evidence>
<dbReference type="InterPro" id="IPR005467">
    <property type="entry name" value="His_kinase_dom"/>
</dbReference>
<keyword evidence="27" id="KW-1185">Reference proteome</keyword>
<reference evidence="26 27" key="1">
    <citation type="submission" date="2016-04" db="EMBL/GenBank/DDBJ databases">
        <title>Draft genome sequence of freshwater magnetotactic bacteria Magnetospirillum marisnigri SP-1 and Magnetospirillum moscoviense BB-1.</title>
        <authorList>
            <person name="Koziaeva V."/>
            <person name="Dziuba M.V."/>
            <person name="Ivanov T.M."/>
            <person name="Kuznetsov B."/>
            <person name="Grouzdev D.S."/>
        </authorList>
    </citation>
    <scope>NUCLEOTIDE SEQUENCE [LARGE SCALE GENOMIC DNA]</scope>
    <source>
        <strain evidence="26 27">BB-1</strain>
    </source>
</reference>
<dbReference type="GO" id="GO:0005524">
    <property type="term" value="F:ATP binding"/>
    <property type="evidence" value="ECO:0007669"/>
    <property type="project" value="UniProtKB-KW"/>
</dbReference>
<feature type="domain" description="PAC" evidence="23">
    <location>
        <begin position="550"/>
        <end position="602"/>
    </location>
</feature>
<dbReference type="InterPro" id="IPR036097">
    <property type="entry name" value="HisK_dim/P_sf"/>
</dbReference>
<evidence type="ECO:0000259" key="20">
    <source>
        <dbReference type="PROSITE" id="PS50109"/>
    </source>
</evidence>
<keyword evidence="10" id="KW-0067">ATP-binding</keyword>
<dbReference type="InterPro" id="IPR003018">
    <property type="entry name" value="GAF"/>
</dbReference>
<dbReference type="CDD" id="cd00088">
    <property type="entry name" value="HPT"/>
    <property type="match status" value="1"/>
</dbReference>
<dbReference type="Pfam" id="PF00072">
    <property type="entry name" value="Response_reg"/>
    <property type="match status" value="2"/>
</dbReference>
<dbReference type="InterPro" id="IPR013655">
    <property type="entry name" value="PAS_fold_3"/>
</dbReference>
<dbReference type="InterPro" id="IPR024478">
    <property type="entry name" value="HlyB_4HB_MCP"/>
</dbReference>
<dbReference type="RefSeq" id="WP_068500305.1">
    <property type="nucleotide sequence ID" value="NZ_LWQU01000138.1"/>
</dbReference>
<evidence type="ECO:0000256" key="15">
    <source>
        <dbReference type="ARBA" id="ARBA00068150"/>
    </source>
</evidence>
<dbReference type="Gene3D" id="3.40.50.2300">
    <property type="match status" value="2"/>
</dbReference>
<dbReference type="CDD" id="cd16922">
    <property type="entry name" value="HATPase_EvgS-ArcB-TorS-like"/>
    <property type="match status" value="1"/>
</dbReference>
<feature type="domain" description="Response regulatory" evidence="21">
    <location>
        <begin position="1415"/>
        <end position="1532"/>
    </location>
</feature>
<feature type="domain" description="PAS" evidence="22">
    <location>
        <begin position="472"/>
        <end position="526"/>
    </location>
</feature>
<dbReference type="GO" id="GO:0005886">
    <property type="term" value="C:plasma membrane"/>
    <property type="evidence" value="ECO:0007669"/>
    <property type="project" value="UniProtKB-SubCell"/>
</dbReference>
<feature type="transmembrane region" description="Helical" evidence="19">
    <location>
        <begin position="196"/>
        <end position="220"/>
    </location>
</feature>
<evidence type="ECO:0000259" key="25">
    <source>
        <dbReference type="PROSITE" id="PS50894"/>
    </source>
</evidence>
<evidence type="ECO:0000259" key="24">
    <source>
        <dbReference type="PROSITE" id="PS50885"/>
    </source>
</evidence>
<evidence type="ECO:0000313" key="26">
    <source>
        <dbReference type="EMBL" id="OAN50555.1"/>
    </source>
</evidence>